<evidence type="ECO:0000313" key="8">
    <source>
        <dbReference type="Proteomes" id="UP000054600"/>
    </source>
</evidence>
<name>A0A0W0YLD3_9GAMM</name>
<dbReference type="Pfam" id="PF00485">
    <property type="entry name" value="PRK"/>
    <property type="match status" value="1"/>
</dbReference>
<evidence type="ECO:0000256" key="4">
    <source>
        <dbReference type="ARBA" id="ARBA00022741"/>
    </source>
</evidence>
<comment type="pathway">
    <text evidence="1">Pyrimidine metabolism; UMP biosynthesis via salvage pathway; UMP from uridine: step 1/1.</text>
</comment>
<dbReference type="InterPro" id="IPR027417">
    <property type="entry name" value="P-loop_NTPase"/>
</dbReference>
<dbReference type="PATRIC" id="fig|1122169.6.peg.2928"/>
<dbReference type="CDD" id="cd02023">
    <property type="entry name" value="UMPK"/>
    <property type="match status" value="1"/>
</dbReference>
<dbReference type="InterPro" id="IPR006083">
    <property type="entry name" value="PRK/URK"/>
</dbReference>
<keyword evidence="8" id="KW-1185">Reference proteome</keyword>
<dbReference type="GO" id="GO:0044206">
    <property type="term" value="P:UMP salvage"/>
    <property type="evidence" value="ECO:0007669"/>
    <property type="project" value="UniProtKB-UniPathway"/>
</dbReference>
<dbReference type="SUPFAM" id="SSF52540">
    <property type="entry name" value="P-loop containing nucleoside triphosphate hydrolases"/>
    <property type="match status" value="1"/>
</dbReference>
<dbReference type="EC" id="2.7.1.48" evidence="2"/>
<dbReference type="NCBIfam" id="NF004018">
    <property type="entry name" value="PRK05480.1"/>
    <property type="match status" value="1"/>
</dbReference>
<evidence type="ECO:0000259" key="6">
    <source>
        <dbReference type="Pfam" id="PF00485"/>
    </source>
</evidence>
<dbReference type="RefSeq" id="WP_018576737.1">
    <property type="nucleotide sequence ID" value="NZ_KB892391.1"/>
</dbReference>
<dbReference type="STRING" id="1122169.Lsha_2537"/>
<sequence>MPFVIGVAGSSGSGKTTTSAQLAQYFGARCVVVSADNYYKGLKEMTVTSFDHPDAIDFSFLVHQIQQLKDGNAIDMPDYDFSTSSRKKETTHVEPYDIIIVEGILTLHHEALRALFDVSIFVDTDVNVCRERRLARDVKERGRTYEHALAQWNKDVLPAYEEFVLPSREHASILIANTSHSDTLEFDISPVIADLESLQNAEKATQGRRTYSLFPVVQPTVLSDEAAKDLIPEFS</sequence>
<comment type="caution">
    <text evidence="7">The sequence shown here is derived from an EMBL/GenBank/DDBJ whole genome shotgun (WGS) entry which is preliminary data.</text>
</comment>
<accession>A0A0W0YLD3</accession>
<dbReference type="OrthoDB" id="9777642at2"/>
<dbReference type="UniPathway" id="UPA00574">
    <property type="reaction ID" value="UER00637"/>
</dbReference>
<evidence type="ECO:0000256" key="1">
    <source>
        <dbReference type="ARBA" id="ARBA00004690"/>
    </source>
</evidence>
<dbReference type="AlphaFoldDB" id="A0A0W0YLD3"/>
<dbReference type="PANTHER" id="PTHR10285">
    <property type="entry name" value="URIDINE KINASE"/>
    <property type="match status" value="1"/>
</dbReference>
<gene>
    <name evidence="7" type="ORF">Lsha_2537</name>
</gene>
<protein>
    <recommendedName>
        <fullName evidence="2">uridine/cytidine kinase</fullName>
        <ecNumber evidence="2">2.7.1.48</ecNumber>
    </recommendedName>
</protein>
<keyword evidence="4" id="KW-0547">Nucleotide-binding</keyword>
<dbReference type="GO" id="GO:0005524">
    <property type="term" value="F:ATP binding"/>
    <property type="evidence" value="ECO:0007669"/>
    <property type="project" value="InterPro"/>
</dbReference>
<dbReference type="Gene3D" id="3.40.50.300">
    <property type="entry name" value="P-loop containing nucleotide triphosphate hydrolases"/>
    <property type="match status" value="1"/>
</dbReference>
<feature type="domain" description="Phosphoribulokinase/uridine kinase" evidence="6">
    <location>
        <begin position="4"/>
        <end position="183"/>
    </location>
</feature>
<dbReference type="InterPro" id="IPR000764">
    <property type="entry name" value="Uridine_kinase-like"/>
</dbReference>
<dbReference type="Proteomes" id="UP000054600">
    <property type="component" value="Unassembled WGS sequence"/>
</dbReference>
<dbReference type="PRINTS" id="PR00988">
    <property type="entry name" value="URIDINKINASE"/>
</dbReference>
<evidence type="ECO:0000256" key="5">
    <source>
        <dbReference type="ARBA" id="ARBA00022777"/>
    </source>
</evidence>
<evidence type="ECO:0000256" key="3">
    <source>
        <dbReference type="ARBA" id="ARBA00022679"/>
    </source>
</evidence>
<keyword evidence="5 7" id="KW-0418">Kinase</keyword>
<evidence type="ECO:0000313" key="7">
    <source>
        <dbReference type="EMBL" id="KTD57696.1"/>
    </source>
</evidence>
<organism evidence="7 8">
    <name type="scientific">Legionella shakespearei DSM 23087</name>
    <dbReference type="NCBI Taxonomy" id="1122169"/>
    <lineage>
        <taxon>Bacteria</taxon>
        <taxon>Pseudomonadati</taxon>
        <taxon>Pseudomonadota</taxon>
        <taxon>Gammaproteobacteria</taxon>
        <taxon>Legionellales</taxon>
        <taxon>Legionellaceae</taxon>
        <taxon>Legionella</taxon>
    </lineage>
</organism>
<proteinExistence type="predicted"/>
<keyword evidence="3" id="KW-0808">Transferase</keyword>
<reference evidence="7 8" key="1">
    <citation type="submission" date="2015-11" db="EMBL/GenBank/DDBJ databases">
        <title>Genomic analysis of 38 Legionella species identifies large and diverse effector repertoires.</title>
        <authorList>
            <person name="Burstein D."/>
            <person name="Amaro F."/>
            <person name="Zusman T."/>
            <person name="Lifshitz Z."/>
            <person name="Cohen O."/>
            <person name="Gilbert J.A."/>
            <person name="Pupko T."/>
            <person name="Shuman H.A."/>
            <person name="Segal G."/>
        </authorList>
    </citation>
    <scope>NUCLEOTIDE SEQUENCE [LARGE SCALE GENOMIC DNA]</scope>
    <source>
        <strain evidence="7 8">ATCC 49655</strain>
    </source>
</reference>
<dbReference type="EMBL" id="LNYW01000066">
    <property type="protein sequence ID" value="KTD57696.1"/>
    <property type="molecule type" value="Genomic_DNA"/>
</dbReference>
<evidence type="ECO:0000256" key="2">
    <source>
        <dbReference type="ARBA" id="ARBA00012137"/>
    </source>
</evidence>
<dbReference type="GO" id="GO:0004849">
    <property type="term" value="F:uridine kinase activity"/>
    <property type="evidence" value="ECO:0007669"/>
    <property type="project" value="UniProtKB-EC"/>
</dbReference>
<dbReference type="eggNOG" id="COG0572">
    <property type="taxonomic scope" value="Bacteria"/>
</dbReference>